<dbReference type="EMBL" id="JAMTCK010000016">
    <property type="protein sequence ID" value="MCP2169052.1"/>
    <property type="molecule type" value="Genomic_DNA"/>
</dbReference>
<evidence type="ECO:0000313" key="2">
    <source>
        <dbReference type="Proteomes" id="UP001206128"/>
    </source>
</evidence>
<sequence length="159" mass="16870">MAAGNRRTGARRGRLTPGRVRNLLGIAKVVGPALAPVVLPFAVRAAGTIRDGYDRFRARQLGVPVADLPEFTGRGARLHARIAGVSRVLAALRAGRLAPSAPDAAALAFADQAQARLETLAVAVRAAERMPSVRRRPAHRAVAAELDQIEDDLLRHLGV</sequence>
<comment type="caution">
    <text evidence="1">The sequence shown here is derived from an EMBL/GenBank/DDBJ whole genome shotgun (WGS) entry which is preliminary data.</text>
</comment>
<dbReference type="RefSeq" id="WP_253777429.1">
    <property type="nucleotide sequence ID" value="NZ_JAMTCK010000016.1"/>
</dbReference>
<dbReference type="Proteomes" id="UP001206128">
    <property type="component" value="Unassembled WGS sequence"/>
</dbReference>
<evidence type="ECO:0000313" key="1">
    <source>
        <dbReference type="EMBL" id="MCP2169052.1"/>
    </source>
</evidence>
<organism evidence="1 2">
    <name type="scientific">Goodfellowiella coeruleoviolacea</name>
    <dbReference type="NCBI Taxonomy" id="334858"/>
    <lineage>
        <taxon>Bacteria</taxon>
        <taxon>Bacillati</taxon>
        <taxon>Actinomycetota</taxon>
        <taxon>Actinomycetes</taxon>
        <taxon>Pseudonocardiales</taxon>
        <taxon>Pseudonocardiaceae</taxon>
        <taxon>Goodfellowiella</taxon>
    </lineage>
</organism>
<keyword evidence="2" id="KW-1185">Reference proteome</keyword>
<dbReference type="AlphaFoldDB" id="A0AAE3GIX6"/>
<gene>
    <name evidence="1" type="ORF">LX83_005932</name>
</gene>
<accession>A0AAE3GIX6</accession>
<reference evidence="1" key="1">
    <citation type="submission" date="2022-06" db="EMBL/GenBank/DDBJ databases">
        <title>Genomic Encyclopedia of Archaeal and Bacterial Type Strains, Phase II (KMG-II): from individual species to whole genera.</title>
        <authorList>
            <person name="Goeker M."/>
        </authorList>
    </citation>
    <scope>NUCLEOTIDE SEQUENCE</scope>
    <source>
        <strain evidence="1">DSM 43935</strain>
    </source>
</reference>
<dbReference type="InterPro" id="IPR045522">
    <property type="entry name" value="DUF6474"/>
</dbReference>
<name>A0AAE3GIX6_9PSEU</name>
<proteinExistence type="predicted"/>
<dbReference type="Pfam" id="PF20079">
    <property type="entry name" value="DUF6474"/>
    <property type="match status" value="1"/>
</dbReference>
<protein>
    <submittedName>
        <fullName evidence="1">Uncharacterized protein</fullName>
    </submittedName>
</protein>